<gene>
    <name evidence="2" type="ORF">RMCN_2611</name>
</gene>
<keyword evidence="1" id="KW-0472">Membrane</keyword>
<dbReference type="EMBL" id="BCTA01000036">
    <property type="protein sequence ID" value="GAT09478.1"/>
    <property type="molecule type" value="Genomic_DNA"/>
</dbReference>
<evidence type="ECO:0000256" key="1">
    <source>
        <dbReference type="SAM" id="Phobius"/>
    </source>
</evidence>
<keyword evidence="3" id="KW-1185">Reference proteome</keyword>
<dbReference type="RefSeq" id="WP_234787655.1">
    <property type="nucleotide sequence ID" value="NZ_BCTA01000036.1"/>
</dbReference>
<keyword evidence="1" id="KW-1133">Transmembrane helix</keyword>
<evidence type="ECO:0000313" key="3">
    <source>
        <dbReference type="Proteomes" id="UP000069773"/>
    </source>
</evidence>
<sequence>MDEDSSRRLGLLVVVSLAVAVFALALAGWTLYRTSPSDPEYDSAQIADAKTKICSAADVVRKGITLNTNLQPEGGPQDVTGAQAVAANARISLYDGGQYLLERLDPATPVVLAEKVEQFANNLMDIGANATAGVANDDPAQAKRLSDADAENKSITELCK</sequence>
<proteinExistence type="predicted"/>
<accession>A0ABQ0KJ39</accession>
<dbReference type="Proteomes" id="UP000069773">
    <property type="component" value="Unassembled WGS sequence"/>
</dbReference>
<name>A0ABQ0KJ39_MYCNV</name>
<evidence type="ECO:0008006" key="4">
    <source>
        <dbReference type="Google" id="ProtNLM"/>
    </source>
</evidence>
<protein>
    <recommendedName>
        <fullName evidence="4">Alanine and proline rich membrane protein</fullName>
    </recommendedName>
</protein>
<keyword evidence="1" id="KW-0812">Transmembrane</keyword>
<feature type="transmembrane region" description="Helical" evidence="1">
    <location>
        <begin position="9"/>
        <end position="32"/>
    </location>
</feature>
<organism evidence="2 3">
    <name type="scientific">Mycolicibacterium novocastrense</name>
    <name type="common">Mycobacterium novocastrense</name>
    <dbReference type="NCBI Taxonomy" id="59813"/>
    <lineage>
        <taxon>Bacteria</taxon>
        <taxon>Bacillati</taxon>
        <taxon>Actinomycetota</taxon>
        <taxon>Actinomycetes</taxon>
        <taxon>Mycobacteriales</taxon>
        <taxon>Mycobacteriaceae</taxon>
        <taxon>Mycolicibacterium</taxon>
    </lineage>
</organism>
<reference evidence="2 3" key="1">
    <citation type="journal article" date="2016" name="Genome Announc.">
        <title>Draft Genome Sequences of Five Rapidly Growing Mycobacterium Species, M. thermoresistibile, M. fortuitum subsp. acetamidolyticum, M. canariasense, M. brisbanense, and M. novocastrense.</title>
        <authorList>
            <person name="Katahira K."/>
            <person name="Ogura Y."/>
            <person name="Gotoh Y."/>
            <person name="Hayashi T."/>
        </authorList>
    </citation>
    <scope>NUCLEOTIDE SEQUENCE [LARGE SCALE GENOMIC DNA]</scope>
    <source>
        <strain evidence="2 3">JCM18114</strain>
    </source>
</reference>
<evidence type="ECO:0000313" key="2">
    <source>
        <dbReference type="EMBL" id="GAT09478.1"/>
    </source>
</evidence>
<comment type="caution">
    <text evidence="2">The sequence shown here is derived from an EMBL/GenBank/DDBJ whole genome shotgun (WGS) entry which is preliminary data.</text>
</comment>